<organism evidence="9">
    <name type="scientific">Rodentolepis nana</name>
    <name type="common">Dwarf tapeworm</name>
    <name type="synonym">Hymenolepis nana</name>
    <dbReference type="NCBI Taxonomy" id="102285"/>
    <lineage>
        <taxon>Eukaryota</taxon>
        <taxon>Metazoa</taxon>
        <taxon>Spiralia</taxon>
        <taxon>Lophotrochozoa</taxon>
        <taxon>Platyhelminthes</taxon>
        <taxon>Cestoda</taxon>
        <taxon>Eucestoda</taxon>
        <taxon>Cyclophyllidea</taxon>
        <taxon>Hymenolepididae</taxon>
        <taxon>Rodentolepis</taxon>
    </lineage>
</organism>
<dbReference type="Pfam" id="PF01597">
    <property type="entry name" value="GCV_H"/>
    <property type="match status" value="1"/>
</dbReference>
<keyword evidence="8" id="KW-1185">Reference proteome</keyword>
<dbReference type="GO" id="GO:0005960">
    <property type="term" value="C:glycine cleavage complex"/>
    <property type="evidence" value="ECO:0007669"/>
    <property type="project" value="UniProtKB-UniRule"/>
</dbReference>
<accession>A0A0R3TKI0</accession>
<dbReference type="WBParaSite" id="HNAJ_0000768001-mRNA-1">
    <property type="protein sequence ID" value="HNAJ_0000768001-mRNA-1"/>
    <property type="gene ID" value="HNAJ_0000768001"/>
</dbReference>
<evidence type="ECO:0000256" key="3">
    <source>
        <dbReference type="ARBA" id="ARBA00022946"/>
    </source>
</evidence>
<dbReference type="GO" id="GO:0009249">
    <property type="term" value="P:protein lipoylation"/>
    <property type="evidence" value="ECO:0007669"/>
    <property type="project" value="TreeGrafter"/>
</dbReference>
<proteinExistence type="inferred from homology"/>
<evidence type="ECO:0000256" key="5">
    <source>
        <dbReference type="RuleBase" id="RU364055"/>
    </source>
</evidence>
<dbReference type="InterPro" id="IPR011053">
    <property type="entry name" value="Single_hybrid_motif"/>
</dbReference>
<protein>
    <recommendedName>
        <fullName evidence="5">Glycine cleavage system H protein</fullName>
    </recommendedName>
</protein>
<dbReference type="PANTHER" id="PTHR11715:SF3">
    <property type="entry name" value="GLYCINE CLEAVAGE SYSTEM H PROTEIN-RELATED"/>
    <property type="match status" value="1"/>
</dbReference>
<dbReference type="Proteomes" id="UP000278807">
    <property type="component" value="Unassembled WGS sequence"/>
</dbReference>
<dbReference type="GO" id="GO:0005739">
    <property type="term" value="C:mitochondrion"/>
    <property type="evidence" value="ECO:0007669"/>
    <property type="project" value="UniProtKB-SubCell"/>
</dbReference>
<dbReference type="NCBIfam" id="TIGR00527">
    <property type="entry name" value="gcvH"/>
    <property type="match status" value="1"/>
</dbReference>
<evidence type="ECO:0000313" key="8">
    <source>
        <dbReference type="Proteomes" id="UP000278807"/>
    </source>
</evidence>
<dbReference type="PANTHER" id="PTHR11715">
    <property type="entry name" value="GLYCINE CLEAVAGE SYSTEM H PROTEIN"/>
    <property type="match status" value="1"/>
</dbReference>
<evidence type="ECO:0000256" key="1">
    <source>
        <dbReference type="ARBA" id="ARBA00009249"/>
    </source>
</evidence>
<dbReference type="InterPro" id="IPR000089">
    <property type="entry name" value="Biotin_lipoyl"/>
</dbReference>
<dbReference type="SUPFAM" id="SSF51230">
    <property type="entry name" value="Single hybrid motif"/>
    <property type="match status" value="1"/>
</dbReference>
<dbReference type="PROSITE" id="PS00189">
    <property type="entry name" value="LIPOYL"/>
    <property type="match status" value="1"/>
</dbReference>
<dbReference type="OrthoDB" id="10264154at2759"/>
<name>A0A0R3TKI0_RODNA</name>
<dbReference type="EMBL" id="UZAE01012102">
    <property type="protein sequence ID" value="VDO03536.1"/>
    <property type="molecule type" value="Genomic_DNA"/>
</dbReference>
<comment type="function">
    <text evidence="5">The H protein shuttles the methylamine group of glycine from the P protein to the T protein.</text>
</comment>
<dbReference type="STRING" id="102285.A0A0R3TKI0"/>
<gene>
    <name evidence="7" type="ORF">HNAJ_LOCUS7676</name>
</gene>
<dbReference type="Gene3D" id="2.40.50.100">
    <property type="match status" value="1"/>
</dbReference>
<feature type="modified residue" description="N6-lipoyllysine" evidence="4">
    <location>
        <position position="88"/>
    </location>
</feature>
<sequence length="153" mass="17242">MAILRSAFLKQAFPLLRVINTSATQTRFISDVRYTDEHAWVRRDDKVATVGITKTAADLYGDIMYLKLPSLGETFKKGDIIGNVESTKAASDISSPVSGKVEAINQSLAENLRVLNRDPESDGWLVKMKLTSPNEIDELMTKEEYQNYLKREQ</sequence>
<keyword evidence="2 4" id="KW-0450">Lipoyl</keyword>
<keyword evidence="3 5" id="KW-0809">Transit peptide</keyword>
<dbReference type="AlphaFoldDB" id="A0A0R3TKI0"/>
<comment type="cofactor">
    <cofactor evidence="5">
        <name>(R)-lipoate</name>
        <dbReference type="ChEBI" id="CHEBI:83088"/>
    </cofactor>
    <text evidence="5">Binds 1 lipoyl cofactor covalently.</text>
</comment>
<evidence type="ECO:0000313" key="9">
    <source>
        <dbReference type="WBParaSite" id="HNAJ_0000768001-mRNA-1"/>
    </source>
</evidence>
<evidence type="ECO:0000256" key="2">
    <source>
        <dbReference type="ARBA" id="ARBA00022823"/>
    </source>
</evidence>
<keyword evidence="5" id="KW-0496">Mitochondrion</keyword>
<dbReference type="NCBIfam" id="NF002270">
    <property type="entry name" value="PRK01202.1"/>
    <property type="match status" value="1"/>
</dbReference>
<dbReference type="CDD" id="cd06848">
    <property type="entry name" value="GCS_H"/>
    <property type="match status" value="1"/>
</dbReference>
<comment type="similarity">
    <text evidence="1 5">Belongs to the GcvH family.</text>
</comment>
<dbReference type="InterPro" id="IPR033753">
    <property type="entry name" value="GCV_H/Fam206"/>
</dbReference>
<dbReference type="GO" id="GO:0019464">
    <property type="term" value="P:glycine decarboxylation via glycine cleavage system"/>
    <property type="evidence" value="ECO:0007669"/>
    <property type="project" value="UniProtKB-UniRule"/>
</dbReference>
<evidence type="ECO:0000259" key="6">
    <source>
        <dbReference type="PROSITE" id="PS50968"/>
    </source>
</evidence>
<dbReference type="PROSITE" id="PS50968">
    <property type="entry name" value="BIOTINYL_LIPOYL"/>
    <property type="match status" value="1"/>
</dbReference>
<reference evidence="7 8" key="2">
    <citation type="submission" date="2018-11" db="EMBL/GenBank/DDBJ databases">
        <authorList>
            <consortium name="Pathogen Informatics"/>
        </authorList>
    </citation>
    <scope>NUCLEOTIDE SEQUENCE [LARGE SCALE GENOMIC DNA]</scope>
</reference>
<comment type="subunit">
    <text evidence="5">The glycine cleavage system is composed of four proteins: P, T, L and H.</text>
</comment>
<reference evidence="9" key="1">
    <citation type="submission" date="2017-02" db="UniProtKB">
        <authorList>
            <consortium name="WormBaseParasite"/>
        </authorList>
    </citation>
    <scope>IDENTIFICATION</scope>
</reference>
<dbReference type="InterPro" id="IPR002930">
    <property type="entry name" value="GCV_H"/>
</dbReference>
<dbReference type="HAMAP" id="MF_00272">
    <property type="entry name" value="GcvH"/>
    <property type="match status" value="1"/>
</dbReference>
<feature type="domain" description="Lipoyl-binding" evidence="6">
    <location>
        <begin position="47"/>
        <end position="129"/>
    </location>
</feature>
<dbReference type="InterPro" id="IPR003016">
    <property type="entry name" value="2-oxoA_DH_lipoyl-BS"/>
</dbReference>
<comment type="subcellular location">
    <subcellularLocation>
        <location evidence="5">Mitochondrion</location>
    </subcellularLocation>
</comment>
<evidence type="ECO:0000313" key="7">
    <source>
        <dbReference type="EMBL" id="VDO03536.1"/>
    </source>
</evidence>
<evidence type="ECO:0000256" key="4">
    <source>
        <dbReference type="PIRSR" id="PIRSR617453-50"/>
    </source>
</evidence>
<dbReference type="InterPro" id="IPR017453">
    <property type="entry name" value="GCV_H_sub"/>
</dbReference>